<reference evidence="2 3" key="2">
    <citation type="journal article" date="2021" name="Microorganisms">
        <title>The Ever-Expanding Pseudomonas Genus: Description of 43 New Species and Partition of the Pseudomonas putida Group.</title>
        <authorList>
            <person name="Girard L."/>
            <person name="Lood C."/>
            <person name="Hofte M."/>
            <person name="Vandamme P."/>
            <person name="Rokni-Zadeh H."/>
            <person name="van Noort V."/>
            <person name="Lavigne R."/>
            <person name="De Mot R."/>
        </authorList>
    </citation>
    <scope>NUCLEOTIDE SEQUENCE [LARGE SCALE GENOMIC DNA]</scope>
    <source>
        <strain evidence="2 3">RW9S1A</strain>
    </source>
</reference>
<dbReference type="KEGG" id="pxn:HU772_001255"/>
<reference evidence="2 3" key="1">
    <citation type="journal article" date="2020" name="Microorganisms">
        <title>Reliable Identification of Environmental Pseudomonas Isolates Using the rpoD Gene.</title>
        <authorList>
            <consortium name="The Broad Institute Genome Sequencing Platform"/>
            <person name="Girard L."/>
            <person name="Lood C."/>
            <person name="Rokni-Zadeh H."/>
            <person name="van Noort V."/>
            <person name="Lavigne R."/>
            <person name="De Mot R."/>
        </authorList>
    </citation>
    <scope>NUCLEOTIDE SEQUENCE [LARGE SCALE GENOMIC DNA]</scope>
    <source>
        <strain evidence="2 3">RW9S1A</strain>
    </source>
</reference>
<dbReference type="Proteomes" id="UP000633418">
    <property type="component" value="Chromosome"/>
</dbReference>
<evidence type="ECO:0000313" key="2">
    <source>
        <dbReference type="EMBL" id="QXI38755.1"/>
    </source>
</evidence>
<name>A0A9E6TY79_9PSED</name>
<keyword evidence="3" id="KW-1185">Reference proteome</keyword>
<organism evidence="2 3">
    <name type="scientific">Pseudomonas xantholysinigenes</name>
    <dbReference type="NCBI Taxonomy" id="2745490"/>
    <lineage>
        <taxon>Bacteria</taxon>
        <taxon>Pseudomonadati</taxon>
        <taxon>Pseudomonadota</taxon>
        <taxon>Gammaproteobacteria</taxon>
        <taxon>Pseudomonadales</taxon>
        <taxon>Pseudomonadaceae</taxon>
        <taxon>Pseudomonas</taxon>
    </lineage>
</organism>
<protein>
    <submittedName>
        <fullName evidence="2">Uncharacterized protein</fullName>
    </submittedName>
</protein>
<proteinExistence type="predicted"/>
<sequence length="45" mass="4970">MNNATAQAVAFSFVVHQMTDGHFRKSPGPFAAQGRPYRFSADQKV</sequence>
<dbReference type="RefSeq" id="WP_186654001.1">
    <property type="nucleotide sequence ID" value="NZ_CP077095.1"/>
</dbReference>
<dbReference type="AlphaFoldDB" id="A0A9E6TY79"/>
<gene>
    <name evidence="2" type="ORF">HU772_001255</name>
</gene>
<evidence type="ECO:0000313" key="3">
    <source>
        <dbReference type="Proteomes" id="UP000633418"/>
    </source>
</evidence>
<dbReference type="EMBL" id="CP077095">
    <property type="protein sequence ID" value="QXI38755.1"/>
    <property type="molecule type" value="Genomic_DNA"/>
</dbReference>
<evidence type="ECO:0000256" key="1">
    <source>
        <dbReference type="SAM" id="MobiDB-lite"/>
    </source>
</evidence>
<feature type="region of interest" description="Disordered" evidence="1">
    <location>
        <begin position="25"/>
        <end position="45"/>
    </location>
</feature>
<accession>A0A9E6TY79</accession>